<evidence type="ECO:0000313" key="4">
    <source>
        <dbReference type="Proteomes" id="UP001642409"/>
    </source>
</evidence>
<feature type="compositionally biased region" description="Basic and acidic residues" evidence="1">
    <location>
        <begin position="411"/>
        <end position="438"/>
    </location>
</feature>
<organism evidence="2">
    <name type="scientific">Hexamita inflata</name>
    <dbReference type="NCBI Taxonomy" id="28002"/>
    <lineage>
        <taxon>Eukaryota</taxon>
        <taxon>Metamonada</taxon>
        <taxon>Diplomonadida</taxon>
        <taxon>Hexamitidae</taxon>
        <taxon>Hexamitinae</taxon>
        <taxon>Hexamita</taxon>
    </lineage>
</organism>
<feature type="compositionally biased region" description="Basic and acidic residues" evidence="1">
    <location>
        <begin position="374"/>
        <end position="388"/>
    </location>
</feature>
<comment type="caution">
    <text evidence="2">The sequence shown here is derived from an EMBL/GenBank/DDBJ whole genome shotgun (WGS) entry which is preliminary data.</text>
</comment>
<feature type="compositionally biased region" description="Basic and acidic residues" evidence="1">
    <location>
        <begin position="486"/>
        <end position="496"/>
    </location>
</feature>
<gene>
    <name evidence="3" type="ORF">HINF_LOCUS24784</name>
    <name evidence="2" type="ORF">HINF_LOCUS29933</name>
</gene>
<dbReference type="AlphaFoldDB" id="A0AA86PRS5"/>
<keyword evidence="4" id="KW-1185">Reference proteome</keyword>
<proteinExistence type="predicted"/>
<evidence type="ECO:0000256" key="1">
    <source>
        <dbReference type="SAM" id="MobiDB-lite"/>
    </source>
</evidence>
<dbReference type="EMBL" id="CAXDID020000073">
    <property type="protein sequence ID" value="CAL6015396.1"/>
    <property type="molecule type" value="Genomic_DNA"/>
</dbReference>
<dbReference type="Proteomes" id="UP001642409">
    <property type="component" value="Unassembled WGS sequence"/>
</dbReference>
<name>A0AA86PRS5_9EUKA</name>
<dbReference type="EMBL" id="CATOUU010000699">
    <property type="protein sequence ID" value="CAI9942288.1"/>
    <property type="molecule type" value="Genomic_DNA"/>
</dbReference>
<reference evidence="2" key="1">
    <citation type="submission" date="2023-06" db="EMBL/GenBank/DDBJ databases">
        <authorList>
            <person name="Kurt Z."/>
        </authorList>
    </citation>
    <scope>NUCLEOTIDE SEQUENCE</scope>
</reference>
<evidence type="ECO:0000313" key="3">
    <source>
        <dbReference type="EMBL" id="CAL6015396.1"/>
    </source>
</evidence>
<reference evidence="3 4" key="2">
    <citation type="submission" date="2024-07" db="EMBL/GenBank/DDBJ databases">
        <authorList>
            <person name="Akdeniz Z."/>
        </authorList>
    </citation>
    <scope>NUCLEOTIDE SEQUENCE [LARGE SCALE GENOMIC DNA]</scope>
</reference>
<protein>
    <submittedName>
        <fullName evidence="3">Hypothetical_protein</fullName>
    </submittedName>
</protein>
<feature type="region of interest" description="Disordered" evidence="1">
    <location>
        <begin position="310"/>
        <end position="583"/>
    </location>
</feature>
<evidence type="ECO:0000313" key="2">
    <source>
        <dbReference type="EMBL" id="CAI9942288.1"/>
    </source>
</evidence>
<feature type="region of interest" description="Disordered" evidence="1">
    <location>
        <begin position="275"/>
        <end position="297"/>
    </location>
</feature>
<feature type="compositionally biased region" description="Acidic residues" evidence="1">
    <location>
        <begin position="530"/>
        <end position="540"/>
    </location>
</feature>
<feature type="compositionally biased region" description="Basic and acidic residues" evidence="1">
    <location>
        <begin position="346"/>
        <end position="356"/>
    </location>
</feature>
<feature type="compositionally biased region" description="Acidic residues" evidence="1">
    <location>
        <begin position="549"/>
        <end position="560"/>
    </location>
</feature>
<sequence>MSAKSQFRHFRPSLSVLDREINDHSTQNSSTLMRKLANRPTSCSNLTIQKLSNSVACEIPNAQFEAFLRAQQAQILAQDQQIKQIKTDHISTSQLSSSQLQSPASQMHAAQMQKTLMQFRLNQLELQTQLQFYYNKSVELQSALSKSERQLQDVMNNSDLHFKEQLELRDIEQEKMICNLNALQMKYFELKRQTEADQYEFTENQMQARQLKVKTIELQEKQIMDQTALQTKENIINKLNSQIYEKDNQITALRRTNDDQAQKIKELKAQLENANKNSTVDQKQSVIQLNPQENRNSADFTHKCELLSEPAKIEPKPQQDVKSSSTQPKLSTEAQNSSKNSIQEKNSFDNKNKDSFDAPSTQQQKVDTLPLQNAKEDSFDEEPQKIDENDSFDQPEPDIKQEPQNEIQTVQKEDSFDEEPKDKKEPIPTKQIEIQKEDSFDEPETVQKDSFDDEPVQNTMNKEVENAPKTAQKEVPAPISIVKQEQMQKEVKRDSFDSFDDEKETKQEEAPKLGGISGQKTIKEIVGDSFDSDVQVENEANEPVQNNNENDDFFDDEEEEDKKRVQSKNGAEIQQMKEKMKQKDNFQLDGSEEDELNMQQAMAAVQGEFAKLGRKGQFADQKFGQ</sequence>
<accession>A0AA86PRS5</accession>
<feature type="compositionally biased region" description="Polar residues" evidence="1">
    <location>
        <begin position="320"/>
        <end position="345"/>
    </location>
</feature>
<feature type="compositionally biased region" description="Basic and acidic residues" evidence="1">
    <location>
        <begin position="310"/>
        <end position="319"/>
    </location>
</feature>